<gene>
    <name evidence="2" type="ORF">PNOK_0533700</name>
</gene>
<evidence type="ECO:0000313" key="2">
    <source>
        <dbReference type="EMBL" id="PAV18495.1"/>
    </source>
</evidence>
<evidence type="ECO:0000256" key="1">
    <source>
        <dbReference type="SAM" id="MobiDB-lite"/>
    </source>
</evidence>
<feature type="region of interest" description="Disordered" evidence="1">
    <location>
        <begin position="138"/>
        <end position="163"/>
    </location>
</feature>
<feature type="region of interest" description="Disordered" evidence="1">
    <location>
        <begin position="82"/>
        <end position="112"/>
    </location>
</feature>
<reference evidence="2 3" key="1">
    <citation type="journal article" date="2017" name="Mol. Ecol.">
        <title>Comparative and population genomic landscape of Phellinus noxius: A hypervariable fungus causing root rot in trees.</title>
        <authorList>
            <person name="Chung C.L."/>
            <person name="Lee T.J."/>
            <person name="Akiba M."/>
            <person name="Lee H.H."/>
            <person name="Kuo T.H."/>
            <person name="Liu D."/>
            <person name="Ke H.M."/>
            <person name="Yokoi T."/>
            <person name="Roa M.B."/>
            <person name="Lu M.J."/>
            <person name="Chang Y.Y."/>
            <person name="Ann P.J."/>
            <person name="Tsai J.N."/>
            <person name="Chen C.Y."/>
            <person name="Tzean S.S."/>
            <person name="Ota Y."/>
            <person name="Hattori T."/>
            <person name="Sahashi N."/>
            <person name="Liou R.F."/>
            <person name="Kikuchi T."/>
            <person name="Tsai I.J."/>
        </authorList>
    </citation>
    <scope>NUCLEOTIDE SEQUENCE [LARGE SCALE GENOMIC DNA]</scope>
    <source>
        <strain evidence="2 3">FFPRI411160</strain>
    </source>
</reference>
<dbReference type="EMBL" id="NBII01000005">
    <property type="protein sequence ID" value="PAV18495.1"/>
    <property type="molecule type" value="Genomic_DNA"/>
</dbReference>
<sequence>MLSSRPISVFNDDVHANSTQYYRKNDSKTPGRTLKGRTGLQENAFKNGSITVNPKEKRAVLQSPFRKGSRKIILQDAPTSMKPTVVQNPRPLGDKTPAPNRQNISLFSPGPRNGKKETIKFTLPVLLDVDEAFDTSFGAPSSVRKKQRAPQLSKTFETPKTKGDHWNVSDLSIDLSTANTVDEPDPNELDYSDPEYVPPRPVEPNFEMPFELPDYKEIGESLQTLAQSYTIGDSPNVVHFDMDDLLKGCDWSYSLKSMSLEMTLNDDEDDIFGSQKVDKTPGVSPTPRMTLRSATRNLRSAQNLVASHTDTTNTRSICASSSYSRKLDSHPYPILRDPVPPCQIPVITVHILYKKLLPEGGLVLVLRHR</sequence>
<dbReference type="AlphaFoldDB" id="A0A286UGA3"/>
<dbReference type="InParanoid" id="A0A286UGA3"/>
<organism evidence="2 3">
    <name type="scientific">Pyrrhoderma noxium</name>
    <dbReference type="NCBI Taxonomy" id="2282107"/>
    <lineage>
        <taxon>Eukaryota</taxon>
        <taxon>Fungi</taxon>
        <taxon>Dikarya</taxon>
        <taxon>Basidiomycota</taxon>
        <taxon>Agaricomycotina</taxon>
        <taxon>Agaricomycetes</taxon>
        <taxon>Hymenochaetales</taxon>
        <taxon>Hymenochaetaceae</taxon>
        <taxon>Pyrrhoderma</taxon>
    </lineage>
</organism>
<comment type="caution">
    <text evidence="2">The sequence shown here is derived from an EMBL/GenBank/DDBJ whole genome shotgun (WGS) entry which is preliminary data.</text>
</comment>
<dbReference type="STRING" id="2282107.A0A286UGA3"/>
<dbReference type="OrthoDB" id="3266915at2759"/>
<name>A0A286UGA3_9AGAM</name>
<evidence type="ECO:0000313" key="3">
    <source>
        <dbReference type="Proteomes" id="UP000217199"/>
    </source>
</evidence>
<dbReference type="Proteomes" id="UP000217199">
    <property type="component" value="Unassembled WGS sequence"/>
</dbReference>
<protein>
    <submittedName>
        <fullName evidence="2">Uncharacterized protein</fullName>
    </submittedName>
</protein>
<proteinExistence type="predicted"/>
<accession>A0A286UGA3</accession>
<feature type="region of interest" description="Disordered" evidence="1">
    <location>
        <begin position="21"/>
        <end position="41"/>
    </location>
</feature>
<keyword evidence="3" id="KW-1185">Reference proteome</keyword>